<dbReference type="InterPro" id="IPR039979">
    <property type="entry name" value="PRPF18"/>
</dbReference>
<dbReference type="AlphaFoldDB" id="A0A6G3MF89"/>
<evidence type="ECO:0000313" key="2">
    <source>
        <dbReference type="EMBL" id="NDJ92631.1"/>
    </source>
</evidence>
<sequence>MSNLIVLMDELLAEIERKRKTIDENEITSNKKYFKRGDILQSDKEKLIRQKVETEAQKAKDQLIAKQIADTAYTHTKIPVKTHSMKDDEFILPPDEVIRRLRAKCLPIRLFGETVADSCHRLRLSEIMELEDNKSLTNEFQDAFEKIDQAMLIEHYNMDKSQILNEFSVMDSEETLESIKVEFLFIP</sequence>
<dbReference type="PANTHER" id="PTHR13007">
    <property type="entry name" value="PRE-MRNA SPLICING FACTOR-RELATED"/>
    <property type="match status" value="1"/>
</dbReference>
<proteinExistence type="predicted"/>
<dbReference type="InterPro" id="IPR036285">
    <property type="entry name" value="PRP4-like_sf"/>
</dbReference>
<dbReference type="SUPFAM" id="SSF158230">
    <property type="entry name" value="PRP4-like"/>
    <property type="match status" value="1"/>
</dbReference>
<dbReference type="Pfam" id="PF08799">
    <property type="entry name" value="PRP4"/>
    <property type="match status" value="1"/>
</dbReference>
<name>A0A6G3MF89_HENSL</name>
<dbReference type="GO" id="GO:0000350">
    <property type="term" value="P:generation of catalytic spliceosome for second transesterification step"/>
    <property type="evidence" value="ECO:0007669"/>
    <property type="project" value="TreeGrafter"/>
</dbReference>
<dbReference type="GO" id="GO:0046540">
    <property type="term" value="C:U4/U6 x U5 tri-snRNP complex"/>
    <property type="evidence" value="ECO:0007669"/>
    <property type="project" value="TreeGrafter"/>
</dbReference>
<organism evidence="2">
    <name type="scientific">Henneguya salminicola</name>
    <name type="common">Myxosporean</name>
    <dbReference type="NCBI Taxonomy" id="69463"/>
    <lineage>
        <taxon>Eukaryota</taxon>
        <taxon>Metazoa</taxon>
        <taxon>Cnidaria</taxon>
        <taxon>Myxozoa</taxon>
        <taxon>Myxosporea</taxon>
        <taxon>Bivalvulida</taxon>
        <taxon>Platysporina</taxon>
        <taxon>Myxobolidae</taxon>
        <taxon>Henneguya</taxon>
    </lineage>
</organism>
<feature type="domain" description="Pre-mRNA processing factor 4 (PRP4)-like" evidence="1">
    <location>
        <begin position="92"/>
        <end position="142"/>
    </location>
</feature>
<dbReference type="InterPro" id="IPR014906">
    <property type="entry name" value="PRP4-like"/>
</dbReference>
<reference evidence="2" key="1">
    <citation type="submission" date="2018-11" db="EMBL/GenBank/DDBJ databases">
        <title>Henneguya salminicola genome and transcriptome.</title>
        <authorList>
            <person name="Yahalomi D."/>
            <person name="Atkinson S.D."/>
            <person name="Neuhof M."/>
            <person name="Chang E.S."/>
            <person name="Philippe H."/>
            <person name="Cartwright P."/>
            <person name="Bartholomew J.L."/>
            <person name="Huchon D."/>
        </authorList>
    </citation>
    <scope>NUCLEOTIDE SEQUENCE</scope>
    <source>
        <strain evidence="2">Hz1</strain>
        <tissue evidence="2">Whole</tissue>
    </source>
</reference>
<dbReference type="EMBL" id="GHBP01001163">
    <property type="protein sequence ID" value="NDJ92631.1"/>
    <property type="molecule type" value="Transcribed_RNA"/>
</dbReference>
<dbReference type="SMART" id="SM00500">
    <property type="entry name" value="SFM"/>
    <property type="match status" value="1"/>
</dbReference>
<accession>A0A6G3MF89</accession>
<protein>
    <submittedName>
        <fullName evidence="2">Pre-mRNA-splicing factor 18 (Trinotate prediction)</fullName>
    </submittedName>
</protein>
<dbReference type="PANTHER" id="PTHR13007:SF19">
    <property type="entry name" value="PRE-MRNA-SPLICING FACTOR 18"/>
    <property type="match status" value="1"/>
</dbReference>
<dbReference type="GO" id="GO:0005682">
    <property type="term" value="C:U5 snRNP"/>
    <property type="evidence" value="ECO:0007669"/>
    <property type="project" value="TreeGrafter"/>
</dbReference>
<dbReference type="Gene3D" id="4.10.280.110">
    <property type="entry name" value="Pre-mRNA processing factor 4 domain"/>
    <property type="match status" value="1"/>
</dbReference>
<dbReference type="GO" id="GO:0071021">
    <property type="term" value="C:U2-type post-spliceosomal complex"/>
    <property type="evidence" value="ECO:0007669"/>
    <property type="project" value="TreeGrafter"/>
</dbReference>
<evidence type="ECO:0000259" key="1">
    <source>
        <dbReference type="SMART" id="SM00500"/>
    </source>
</evidence>